<evidence type="ECO:0000256" key="3">
    <source>
        <dbReference type="ARBA" id="ARBA00004651"/>
    </source>
</evidence>
<dbReference type="RefSeq" id="WP_074444429.1">
    <property type="nucleotide sequence ID" value="NZ_FMBM01000002.1"/>
</dbReference>
<dbReference type="GO" id="GO:0005576">
    <property type="term" value="C:extracellular region"/>
    <property type="evidence" value="ECO:0007669"/>
    <property type="project" value="UniProtKB-SubCell"/>
</dbReference>
<dbReference type="AlphaFoldDB" id="A0A0P7XZA6"/>
<evidence type="ECO:0000259" key="12">
    <source>
        <dbReference type="PROSITE" id="PS50035"/>
    </source>
</evidence>
<dbReference type="PANTHER" id="PTHR21248:SF22">
    <property type="entry name" value="PHOSPHOLIPASE D"/>
    <property type="match status" value="1"/>
</dbReference>
<evidence type="ECO:0000313" key="15">
    <source>
        <dbReference type="Proteomes" id="UP000050497"/>
    </source>
</evidence>
<name>A0A0P7XZA6_9HYPH</name>
<dbReference type="GO" id="GO:0005886">
    <property type="term" value="C:plasma membrane"/>
    <property type="evidence" value="ECO:0007669"/>
    <property type="project" value="UniProtKB-SubCell"/>
</dbReference>
<dbReference type="Pfam" id="PF13396">
    <property type="entry name" value="PLDc_N"/>
    <property type="match status" value="1"/>
</dbReference>
<keyword evidence="5" id="KW-1003">Cell membrane</keyword>
<dbReference type="PROSITE" id="PS50035">
    <property type="entry name" value="PLD"/>
    <property type="match status" value="2"/>
</dbReference>
<evidence type="ECO:0000256" key="9">
    <source>
        <dbReference type="ARBA" id="ARBA00023136"/>
    </source>
</evidence>
<dbReference type="PANTHER" id="PTHR21248">
    <property type="entry name" value="CARDIOLIPIN SYNTHASE"/>
    <property type="match status" value="1"/>
</dbReference>
<comment type="subcellular location">
    <subcellularLocation>
        <location evidence="3">Cell membrane</location>
        <topology evidence="3">Multi-pass membrane protein</topology>
    </subcellularLocation>
    <subcellularLocation>
        <location evidence="2">Secreted</location>
    </subcellularLocation>
</comment>
<evidence type="ECO:0000256" key="2">
    <source>
        <dbReference type="ARBA" id="ARBA00004613"/>
    </source>
</evidence>
<evidence type="ECO:0000256" key="11">
    <source>
        <dbReference type="SAM" id="Phobius"/>
    </source>
</evidence>
<dbReference type="EMBL" id="LJSX01000025">
    <property type="protein sequence ID" value="KPQ09574.1"/>
    <property type="molecule type" value="Genomic_DNA"/>
</dbReference>
<evidence type="ECO:0000313" key="16">
    <source>
        <dbReference type="Proteomes" id="UP000182800"/>
    </source>
</evidence>
<feature type="domain" description="PLD phosphodiesterase" evidence="12">
    <location>
        <begin position="403"/>
        <end position="430"/>
    </location>
</feature>
<keyword evidence="16" id="KW-1185">Reference proteome</keyword>
<keyword evidence="7 11" id="KW-0812">Transmembrane</keyword>
<feature type="domain" description="PLD phosphodiesterase" evidence="12">
    <location>
        <begin position="211"/>
        <end position="238"/>
    </location>
</feature>
<dbReference type="PATRIC" id="fig|1653334.4.peg.539"/>
<dbReference type="SUPFAM" id="SSF56024">
    <property type="entry name" value="Phospholipase D/nuclease"/>
    <property type="match status" value="2"/>
</dbReference>
<evidence type="ECO:0000256" key="8">
    <source>
        <dbReference type="ARBA" id="ARBA00022989"/>
    </source>
</evidence>
<keyword evidence="8 11" id="KW-1133">Transmembrane helix</keyword>
<evidence type="ECO:0000256" key="1">
    <source>
        <dbReference type="ARBA" id="ARBA00003145"/>
    </source>
</evidence>
<evidence type="ECO:0000313" key="13">
    <source>
        <dbReference type="EMBL" id="KPQ09574.1"/>
    </source>
</evidence>
<reference evidence="13 15" key="1">
    <citation type="submission" date="2015-09" db="EMBL/GenBank/DDBJ databases">
        <title>Identification and resolution of microdiversity through metagenomic sequencing of parallel consortia.</title>
        <authorList>
            <person name="Nelson W.C."/>
            <person name="Romine M.F."/>
            <person name="Lindemann S.R."/>
        </authorList>
    </citation>
    <scope>NUCLEOTIDE SEQUENCE [LARGE SCALE GENOMIC DNA]</scope>
    <source>
        <strain evidence="13">HL-109</strain>
    </source>
</reference>
<organism evidence="13 15">
    <name type="scientific">Saliniramus fredricksonii</name>
    <dbReference type="NCBI Taxonomy" id="1653334"/>
    <lineage>
        <taxon>Bacteria</taxon>
        <taxon>Pseudomonadati</taxon>
        <taxon>Pseudomonadota</taxon>
        <taxon>Alphaproteobacteria</taxon>
        <taxon>Hyphomicrobiales</taxon>
        <taxon>Salinarimonadaceae</taxon>
        <taxon>Saliniramus</taxon>
    </lineage>
</organism>
<evidence type="ECO:0000256" key="5">
    <source>
        <dbReference type="ARBA" id="ARBA00022475"/>
    </source>
</evidence>
<dbReference type="InterPro" id="IPR025202">
    <property type="entry name" value="PLD-like_dom"/>
</dbReference>
<sequence>MEWLLDLYWPHLTFAAGLIIGLAAALHAAMTKDDVRAALGWVAVVLFSPFLGAFFYLVAGINRVRRESVQRRRRRRNRPRDAHEEAALSGSITVPALGRLGDNVSPFRLKPGNRVTPLSGGDEAYPAMLEAIRSARRSIALASYIFDHDAAGLAFVEALAEARARGVQVKVLIDGVGSRYSRPPVTRVLASKGVDTALFMSSLSGLRLAYANLRSHRKIMIVDGETGFTGGMNIRAHFLTGAAGGNVAHDTHFEVTGPLIGELMTIFAEDWEFTTGETLKGDDWFVHDRAEHERTEHHRSPRRDGVAHAAPARAIPSGPDETLESTHAMLIGALGEARERVMLATPYFLPDQQLVAAFGVAARRGVSVDIVIPLANNLKLVDYAMTAQLDQILRHGCRVWRAHGPFDHSKLFTIDGVWSYLGSSNIDPRSLRLNFELDVEVHDPALAGWIEARLHARIGDAVPETLQSLAARPAWQRVRNRLVWLASPYL</sequence>
<dbReference type="Gene3D" id="3.30.870.10">
    <property type="entry name" value="Endonuclease Chain A"/>
    <property type="match status" value="2"/>
</dbReference>
<accession>A0A0P7XZA6</accession>
<protein>
    <recommendedName>
        <fullName evidence="4">Phospholipase D</fullName>
    </recommendedName>
    <alternativeName>
        <fullName evidence="10">Choline phosphatase</fullName>
    </alternativeName>
</protein>
<evidence type="ECO:0000313" key="14">
    <source>
        <dbReference type="EMBL" id="SCC80414.1"/>
    </source>
</evidence>
<comment type="function">
    <text evidence="1">Could be a virulence factor.</text>
</comment>
<gene>
    <name evidence="13" type="primary">cls</name>
    <name evidence="14" type="ORF">GA0071312_1479</name>
    <name evidence="13" type="ORF">HLUCCO17_14165</name>
</gene>
<reference evidence="14 16" key="2">
    <citation type="submission" date="2016-08" db="EMBL/GenBank/DDBJ databases">
        <authorList>
            <person name="Varghese N."/>
            <person name="Submissions Spin"/>
        </authorList>
    </citation>
    <scope>NUCLEOTIDE SEQUENCE [LARGE SCALE GENOMIC DNA]</scope>
    <source>
        <strain evidence="14 16">HL-109</strain>
    </source>
</reference>
<proteinExistence type="predicted"/>
<dbReference type="OrthoDB" id="9762009at2"/>
<dbReference type="GO" id="GO:0032049">
    <property type="term" value="P:cardiolipin biosynthetic process"/>
    <property type="evidence" value="ECO:0007669"/>
    <property type="project" value="UniProtKB-ARBA"/>
</dbReference>
<dbReference type="InterPro" id="IPR001736">
    <property type="entry name" value="PLipase_D/transphosphatidylase"/>
</dbReference>
<keyword evidence="6" id="KW-0964">Secreted</keyword>
<evidence type="ECO:0000256" key="4">
    <source>
        <dbReference type="ARBA" id="ARBA00018392"/>
    </source>
</evidence>
<feature type="transmembrane region" description="Helical" evidence="11">
    <location>
        <begin position="38"/>
        <end position="64"/>
    </location>
</feature>
<keyword evidence="9 11" id="KW-0472">Membrane</keyword>
<evidence type="ECO:0000256" key="10">
    <source>
        <dbReference type="ARBA" id="ARBA00029594"/>
    </source>
</evidence>
<dbReference type="STRING" id="1653334.GA0071312_1479"/>
<dbReference type="SMART" id="SM00155">
    <property type="entry name" value="PLDc"/>
    <property type="match status" value="2"/>
</dbReference>
<dbReference type="Proteomes" id="UP000050497">
    <property type="component" value="Unassembled WGS sequence"/>
</dbReference>
<dbReference type="InterPro" id="IPR027379">
    <property type="entry name" value="CLS_N"/>
</dbReference>
<dbReference type="GO" id="GO:0008808">
    <property type="term" value="F:cardiolipin synthase activity"/>
    <property type="evidence" value="ECO:0007669"/>
    <property type="project" value="TreeGrafter"/>
</dbReference>
<comment type="caution">
    <text evidence="13">The sequence shown here is derived from an EMBL/GenBank/DDBJ whole genome shotgun (WGS) entry which is preliminary data.</text>
</comment>
<evidence type="ECO:0000256" key="6">
    <source>
        <dbReference type="ARBA" id="ARBA00022525"/>
    </source>
</evidence>
<evidence type="ECO:0000256" key="7">
    <source>
        <dbReference type="ARBA" id="ARBA00022692"/>
    </source>
</evidence>
<dbReference type="CDD" id="cd09163">
    <property type="entry name" value="PLDc_CLS_unchar2_2"/>
    <property type="match status" value="1"/>
</dbReference>
<dbReference type="CDD" id="cd09157">
    <property type="entry name" value="PLDc_CLS_unchar2_1"/>
    <property type="match status" value="1"/>
</dbReference>
<dbReference type="EMBL" id="FMBM01000002">
    <property type="protein sequence ID" value="SCC80414.1"/>
    <property type="molecule type" value="Genomic_DNA"/>
</dbReference>
<dbReference type="Pfam" id="PF13091">
    <property type="entry name" value="PLDc_2"/>
    <property type="match status" value="2"/>
</dbReference>
<dbReference type="Proteomes" id="UP000182800">
    <property type="component" value="Unassembled WGS sequence"/>
</dbReference>